<feature type="compositionally biased region" description="Low complexity" evidence="1">
    <location>
        <begin position="122"/>
        <end position="157"/>
    </location>
</feature>
<evidence type="ECO:0000256" key="1">
    <source>
        <dbReference type="SAM" id="MobiDB-lite"/>
    </source>
</evidence>
<evidence type="ECO:0000313" key="3">
    <source>
        <dbReference type="EnsemblPlants" id="KEH17576"/>
    </source>
</evidence>
<dbReference type="SUPFAM" id="SSF56112">
    <property type="entry name" value="Protein kinase-like (PK-like)"/>
    <property type="match status" value="1"/>
</dbReference>
<dbReference type="SMR" id="A0A072TK71"/>
<keyword evidence="4" id="KW-1185">Reference proteome</keyword>
<sequence length="1008" mass="113978">MVGDKGDTSKKQPQQQQQFSSSSSPKPQHEESIIETTRPIHHHHQHQQSSSSQQIVVSGSGTNPFISTPLYVSSGGASSSPFETQFETSLTTKRPRYSGQWKLLPSPTQQQKQPQITNILNPTTESKSTTPSPSNLPQQQPQTTPLAASSSETTSSQSHDHSPMPCQEGNRLQELEQQVHQQLRKGKYVSPVWKPNEMLWLARAWKEQYQTSSETSSRTEQEMGMSRGKTRADKDKEVAEFLNKHGVNRDAKTAGTKWDNMLGEFRKVYEWERGGEREQVGKSYFRLSPYERKLHRLPASFDEEVFEELSQFMGSRMRSSHGGGGGGRVGSSFVSCDEARTRSLPPPRPFKDDDLPLSARTKQLAMTSGGGEPFFHGHRGNILGLDSLMEISTPSSSSKELRRIGKIRMVWEESVSLWGEEGEVHRGRIRVQNSSFLHADELTCFDDAMVICPLESFEDGPFKGFSVDRFVSGQQVKVFGRRKSSSTSSGFAERVQPINKPIPIRSIVPLDFRDPTEYYMDCLLRISSPQSLPTLFELKHHLQEPPPQNLRFPLRKEVFDDLPQGKEFFFTTTSEPLDCRSIIYDIVGPIIRTNNNINNPSTLPFSSRDSFIGLWDDCINRVVSRFCHDEMVITRKPFLSFSSQSQDTLLLQDEWPNVSGFVNNFCLWRGEECEEFKENIQNPSSTIIQKLLWSYLDLPYILGYYAIGNKVTFCALSKSQEDGKIIRTDLHQVNLTTPSERFKALGPCFRIGILLSMLSKACSNMQKGSFVYSDFERYSFGQGVLIEMTPNTCKRVFLEKRKFSSVKEVYEILDHRIPHSEYLVKVLENNMSLVFKPRGIRAKPLNIEQLVEALKYVTKALVALHDLSFMHRDLCWEKVTMRNDREGGEWFVSGFDEAAGAPELGKYVKDNHEGGMVERGRHAPEMERGLHGVKVDVWSVGYLIMTCGLVNVPKMLRELQNWCMEQNPEQRPTAADCYHHLLQLQSTLLVSGGVVAGSCGVSGGGGLM</sequence>
<dbReference type="GO" id="GO:0016301">
    <property type="term" value="F:kinase activity"/>
    <property type="evidence" value="ECO:0007669"/>
    <property type="project" value="UniProtKB-KW"/>
</dbReference>
<evidence type="ECO:0000313" key="4">
    <source>
        <dbReference type="Proteomes" id="UP000002051"/>
    </source>
</evidence>
<reference evidence="2 4" key="1">
    <citation type="journal article" date="2011" name="Nature">
        <title>The Medicago genome provides insight into the evolution of rhizobial symbioses.</title>
        <authorList>
            <person name="Young N.D."/>
            <person name="Debelle F."/>
            <person name="Oldroyd G.E."/>
            <person name="Geurts R."/>
            <person name="Cannon S.B."/>
            <person name="Udvardi M.K."/>
            <person name="Benedito V.A."/>
            <person name="Mayer K.F."/>
            <person name="Gouzy J."/>
            <person name="Schoof H."/>
            <person name="Van de Peer Y."/>
            <person name="Proost S."/>
            <person name="Cook D.R."/>
            <person name="Meyers B.C."/>
            <person name="Spannagl M."/>
            <person name="Cheung F."/>
            <person name="De Mita S."/>
            <person name="Krishnakumar V."/>
            <person name="Gundlach H."/>
            <person name="Zhou S."/>
            <person name="Mudge J."/>
            <person name="Bharti A.K."/>
            <person name="Murray J.D."/>
            <person name="Naoumkina M.A."/>
            <person name="Rosen B."/>
            <person name="Silverstein K.A."/>
            <person name="Tang H."/>
            <person name="Rombauts S."/>
            <person name="Zhao P.X."/>
            <person name="Zhou P."/>
            <person name="Barbe V."/>
            <person name="Bardou P."/>
            <person name="Bechner M."/>
            <person name="Bellec A."/>
            <person name="Berger A."/>
            <person name="Berges H."/>
            <person name="Bidwell S."/>
            <person name="Bisseling T."/>
            <person name="Choisne N."/>
            <person name="Couloux A."/>
            <person name="Denny R."/>
            <person name="Deshpande S."/>
            <person name="Dai X."/>
            <person name="Doyle J.J."/>
            <person name="Dudez A.M."/>
            <person name="Farmer A.D."/>
            <person name="Fouteau S."/>
            <person name="Franken C."/>
            <person name="Gibelin C."/>
            <person name="Gish J."/>
            <person name="Goldstein S."/>
            <person name="Gonzalez A.J."/>
            <person name="Green P.J."/>
            <person name="Hallab A."/>
            <person name="Hartog M."/>
            <person name="Hua A."/>
            <person name="Humphray S.J."/>
            <person name="Jeong D.H."/>
            <person name="Jing Y."/>
            <person name="Jocker A."/>
            <person name="Kenton S.M."/>
            <person name="Kim D.J."/>
            <person name="Klee K."/>
            <person name="Lai H."/>
            <person name="Lang C."/>
            <person name="Lin S."/>
            <person name="Macmil S.L."/>
            <person name="Magdelenat G."/>
            <person name="Matthews L."/>
            <person name="McCorrison J."/>
            <person name="Monaghan E.L."/>
            <person name="Mun J.H."/>
            <person name="Najar F.Z."/>
            <person name="Nicholson C."/>
            <person name="Noirot C."/>
            <person name="O'Bleness M."/>
            <person name="Paule C.R."/>
            <person name="Poulain J."/>
            <person name="Prion F."/>
            <person name="Qin B."/>
            <person name="Qu C."/>
            <person name="Retzel E.F."/>
            <person name="Riddle C."/>
            <person name="Sallet E."/>
            <person name="Samain S."/>
            <person name="Samson N."/>
            <person name="Sanders I."/>
            <person name="Saurat O."/>
            <person name="Scarpelli C."/>
            <person name="Schiex T."/>
            <person name="Segurens B."/>
            <person name="Severin A.J."/>
            <person name="Sherrier D.J."/>
            <person name="Shi R."/>
            <person name="Sims S."/>
            <person name="Singer S.R."/>
            <person name="Sinharoy S."/>
            <person name="Sterck L."/>
            <person name="Viollet A."/>
            <person name="Wang B.B."/>
            <person name="Wang K."/>
            <person name="Wang M."/>
            <person name="Wang X."/>
            <person name="Warfsmann J."/>
            <person name="Weissenbach J."/>
            <person name="White D.D."/>
            <person name="White J.D."/>
            <person name="Wiley G.B."/>
            <person name="Wincker P."/>
            <person name="Xing Y."/>
            <person name="Yang L."/>
            <person name="Yao Z."/>
            <person name="Ying F."/>
            <person name="Zhai J."/>
            <person name="Zhou L."/>
            <person name="Zuber A."/>
            <person name="Denarie J."/>
            <person name="Dixon R.A."/>
            <person name="May G.D."/>
            <person name="Schwartz D.C."/>
            <person name="Rogers J."/>
            <person name="Quetier F."/>
            <person name="Town C.D."/>
            <person name="Roe B.A."/>
        </authorList>
    </citation>
    <scope>NUCLEOTIDE SEQUENCE [LARGE SCALE GENOMIC DNA]</scope>
    <source>
        <strain evidence="2">A17</strain>
        <strain evidence="3 4">cv. Jemalong A17</strain>
    </source>
</reference>
<keyword evidence="2" id="KW-0418">Kinase</keyword>
<dbReference type="OrthoDB" id="2379186at2759"/>
<dbReference type="Proteomes" id="UP000002051">
    <property type="component" value="Unassembled WGS sequence"/>
</dbReference>
<dbReference type="AlphaFoldDB" id="A0A072TK71"/>
<dbReference type="HOGENOM" id="CLU_304274_0_0_1"/>
<reference evidence="2 4" key="2">
    <citation type="journal article" date="2014" name="BMC Genomics">
        <title>An improved genome release (version Mt4.0) for the model legume Medicago truncatula.</title>
        <authorList>
            <person name="Tang H."/>
            <person name="Krishnakumar V."/>
            <person name="Bidwell S."/>
            <person name="Rosen B."/>
            <person name="Chan A."/>
            <person name="Zhou S."/>
            <person name="Gentzbittel L."/>
            <person name="Childs K.L."/>
            <person name="Yandell M."/>
            <person name="Gundlach H."/>
            <person name="Mayer K.F."/>
            <person name="Schwartz D.C."/>
            <person name="Town C.D."/>
        </authorList>
    </citation>
    <scope>GENOME REANNOTATION</scope>
    <source>
        <strain evidence="2">A17</strain>
        <strain evidence="3 4">cv. Jemalong A17</strain>
    </source>
</reference>
<dbReference type="InterPro" id="IPR011009">
    <property type="entry name" value="Kinase-like_dom_sf"/>
</dbReference>
<dbReference type="Gene3D" id="1.10.10.60">
    <property type="entry name" value="Homeodomain-like"/>
    <property type="match status" value="1"/>
</dbReference>
<proteinExistence type="predicted"/>
<keyword evidence="2" id="KW-0808">Transferase</keyword>
<dbReference type="PANTHER" id="PTHR33492">
    <property type="entry name" value="OSJNBA0043A12.37 PROTEIN-RELATED"/>
    <property type="match status" value="1"/>
</dbReference>
<protein>
    <submittedName>
        <fullName evidence="2">Kinase superfamily protein</fullName>
    </submittedName>
</protein>
<organism evidence="2 4">
    <name type="scientific">Medicago truncatula</name>
    <name type="common">Barrel medic</name>
    <name type="synonym">Medicago tribuloides</name>
    <dbReference type="NCBI Taxonomy" id="3880"/>
    <lineage>
        <taxon>Eukaryota</taxon>
        <taxon>Viridiplantae</taxon>
        <taxon>Streptophyta</taxon>
        <taxon>Embryophyta</taxon>
        <taxon>Tracheophyta</taxon>
        <taxon>Spermatophyta</taxon>
        <taxon>Magnoliopsida</taxon>
        <taxon>eudicotyledons</taxon>
        <taxon>Gunneridae</taxon>
        <taxon>Pentapetalae</taxon>
        <taxon>rosids</taxon>
        <taxon>fabids</taxon>
        <taxon>Fabales</taxon>
        <taxon>Fabaceae</taxon>
        <taxon>Papilionoideae</taxon>
        <taxon>50 kb inversion clade</taxon>
        <taxon>NPAAA clade</taxon>
        <taxon>Hologalegina</taxon>
        <taxon>IRL clade</taxon>
        <taxon>Trifolieae</taxon>
        <taxon>Medicago</taxon>
    </lineage>
</organism>
<dbReference type="PANTHER" id="PTHR33492:SF9">
    <property type="entry name" value="GB|AAB80672.1"/>
    <property type="match status" value="1"/>
</dbReference>
<dbReference type="STRING" id="3880.A0A072TK71"/>
<dbReference type="EMBL" id="KL402732">
    <property type="protein sequence ID" value="KEH17576.1"/>
    <property type="molecule type" value="Genomic_DNA"/>
</dbReference>
<feature type="region of interest" description="Disordered" evidence="1">
    <location>
        <begin position="210"/>
        <end position="233"/>
    </location>
</feature>
<feature type="compositionally biased region" description="Low complexity" evidence="1">
    <location>
        <begin position="47"/>
        <end position="58"/>
    </location>
</feature>
<dbReference type="EnsemblPlants" id="KEH17576">
    <property type="protein sequence ID" value="KEH17576"/>
    <property type="gene ID" value="MTR_0007s0220"/>
</dbReference>
<name>A0A072TK71_MEDTR</name>
<gene>
    <name evidence="2" type="ORF">MTR_0007s0220</name>
</gene>
<dbReference type="Gene3D" id="1.10.510.10">
    <property type="entry name" value="Transferase(Phosphotransferase) domain 1"/>
    <property type="match status" value="1"/>
</dbReference>
<feature type="region of interest" description="Disordered" evidence="1">
    <location>
        <begin position="1"/>
        <end position="94"/>
    </location>
</feature>
<feature type="region of interest" description="Disordered" evidence="1">
    <location>
        <begin position="121"/>
        <end position="167"/>
    </location>
</feature>
<feature type="compositionally biased region" description="Low complexity" evidence="1">
    <location>
        <begin position="11"/>
        <end position="26"/>
    </location>
</feature>
<accession>A0A072TK71</accession>
<feature type="compositionally biased region" description="Polar residues" evidence="1">
    <location>
        <begin position="75"/>
        <end position="92"/>
    </location>
</feature>
<reference evidence="3" key="3">
    <citation type="submission" date="2015-06" db="UniProtKB">
        <authorList>
            <consortium name="EnsemblPlants"/>
        </authorList>
    </citation>
    <scope>IDENTIFICATION</scope>
    <source>
        <strain evidence="3">cv. Jemalong A17</strain>
    </source>
</reference>
<evidence type="ECO:0000313" key="2">
    <source>
        <dbReference type="EMBL" id="KEH17576.1"/>
    </source>
</evidence>
<feature type="compositionally biased region" description="Basic and acidic residues" evidence="1">
    <location>
        <begin position="1"/>
        <end position="10"/>
    </location>
</feature>